<sequence>MIKDKVKNVPTIEAIRSKLGVGVPGDNESKIFRRVVKEFHEDYKTANGTPGAVFSKWTNPTHQDALRRMAEEFLEVRGWAKRFWPDTAGSGTVKKLK</sequence>
<name>A0A7S8CZP1_FUSCU</name>
<organism evidence="1 2">
    <name type="scientific">Fusarium culmorum</name>
    <dbReference type="NCBI Taxonomy" id="5516"/>
    <lineage>
        <taxon>Eukaryota</taxon>
        <taxon>Fungi</taxon>
        <taxon>Dikarya</taxon>
        <taxon>Ascomycota</taxon>
        <taxon>Pezizomycotina</taxon>
        <taxon>Sordariomycetes</taxon>
        <taxon>Hypocreomycetidae</taxon>
        <taxon>Hypocreales</taxon>
        <taxon>Nectriaceae</taxon>
        <taxon>Fusarium</taxon>
    </lineage>
</organism>
<evidence type="ECO:0000313" key="1">
    <source>
        <dbReference type="EMBL" id="QPC59163.1"/>
    </source>
</evidence>
<dbReference type="AlphaFoldDB" id="A0A7S8CZP1"/>
<protein>
    <submittedName>
        <fullName evidence="1">Uncharacterized protein</fullName>
    </submittedName>
</protein>
<dbReference type="EMBL" id="CP064747">
    <property type="protein sequence ID" value="QPC59163.1"/>
    <property type="molecule type" value="Genomic_DNA"/>
</dbReference>
<gene>
    <name evidence="1" type="ORF">HYE67_001394</name>
</gene>
<proteinExistence type="predicted"/>
<dbReference type="Proteomes" id="UP000663297">
    <property type="component" value="Chromosome 1"/>
</dbReference>
<reference evidence="1" key="1">
    <citation type="submission" date="2020-11" db="EMBL/GenBank/DDBJ databases">
        <title>The chromosome-scale genome resource for two endophytic Fusarium species: F. culmorum and F. pseudograminearum.</title>
        <authorList>
            <person name="Yuan Z."/>
        </authorList>
    </citation>
    <scope>NUCLEOTIDE SEQUENCE</scope>
    <source>
        <strain evidence="1">Class2-1B</strain>
    </source>
</reference>
<evidence type="ECO:0000313" key="2">
    <source>
        <dbReference type="Proteomes" id="UP000663297"/>
    </source>
</evidence>
<accession>A0A7S8CZP1</accession>